<dbReference type="PROSITE" id="PS51257">
    <property type="entry name" value="PROKAR_LIPOPROTEIN"/>
    <property type="match status" value="1"/>
</dbReference>
<dbReference type="InterPro" id="IPR058780">
    <property type="entry name" value="YhfM-like_dom"/>
</dbReference>
<evidence type="ECO:0000313" key="3">
    <source>
        <dbReference type="Proteomes" id="UP000800303"/>
    </source>
</evidence>
<sequence length="508" mass="56174">MPERILTTICGLLVLIGLSACDNGREAALEPLPEAGIGSLTIDRHIPEGEPRPLGELSSPDDLNAFRKAYRHAEKIPGALKMTAPDYEIRFASGGEEKTFWLWSSPKGEKGMLMDTSDTLTGYAVDADSKDDLRRRIESIPYGWEQSKRYGDIAQGPSGTLHIEKWQAFLKRIDQRQPASVQIALYTDEGDPVFENMNYDGHSIHYLYDNSLDAYGLPEKRSTTCEKIVNRPKFPHSDEPMTEYVLYGCSGAGGGTFNLLLRNSDLEASRSAEDGVTVRRGLPGGESDNSVYGRLEDGSALRDFLEAYATAKKTNAEPDLEAPDYEASFTAGKEHKRVLLWFGNEGSSGMLADVSDSGRTYAELTPSSAERLYKRIMEIPYDPERASENGDLVAKPSGELINLDKWKDFRKALEAGSPASVHIVSYTPEGDPVFEDLLGDGNVIRYRYDSTHDAFGTAEKQYDTCEKIVDLPLDEVPGSRVMLDGCSGERDRRNKRFELTLPAEPAGP</sequence>
<keyword evidence="3" id="KW-1185">Reference proteome</keyword>
<dbReference type="Proteomes" id="UP000800303">
    <property type="component" value="Unassembled WGS sequence"/>
</dbReference>
<dbReference type="InterPro" id="IPR025372">
    <property type="entry name" value="DUF4362"/>
</dbReference>
<comment type="caution">
    <text evidence="2">The sequence shown here is derived from an EMBL/GenBank/DDBJ whole genome shotgun (WGS) entry which is preliminary data.</text>
</comment>
<evidence type="ECO:0000313" key="2">
    <source>
        <dbReference type="EMBL" id="NGZ77642.1"/>
    </source>
</evidence>
<proteinExistence type="predicted"/>
<protein>
    <submittedName>
        <fullName evidence="2">DUF4362 domain-containing protein</fullName>
    </submittedName>
</protein>
<dbReference type="EMBL" id="JAAFGS010000010">
    <property type="protein sequence ID" value="NGZ77642.1"/>
    <property type="molecule type" value="Genomic_DNA"/>
</dbReference>
<feature type="domain" description="YhfM-like" evidence="1">
    <location>
        <begin position="58"/>
        <end position="138"/>
    </location>
</feature>
<name>A0ABX0F9Q9_9BACL</name>
<dbReference type="Pfam" id="PF26353">
    <property type="entry name" value="YhfM"/>
    <property type="match status" value="1"/>
</dbReference>
<dbReference type="RefSeq" id="WP_166278434.1">
    <property type="nucleotide sequence ID" value="NZ_JAAFGS010000010.1"/>
</dbReference>
<evidence type="ECO:0000259" key="1">
    <source>
        <dbReference type="Pfam" id="PF26353"/>
    </source>
</evidence>
<organism evidence="2 3">
    <name type="scientific">Saccharibacillus alkalitolerans</name>
    <dbReference type="NCBI Taxonomy" id="2705290"/>
    <lineage>
        <taxon>Bacteria</taxon>
        <taxon>Bacillati</taxon>
        <taxon>Bacillota</taxon>
        <taxon>Bacilli</taxon>
        <taxon>Bacillales</taxon>
        <taxon>Paenibacillaceae</taxon>
        <taxon>Saccharibacillus</taxon>
    </lineage>
</organism>
<accession>A0ABX0F9Q9</accession>
<dbReference type="Pfam" id="PF14275">
    <property type="entry name" value="DUF4362"/>
    <property type="match status" value="2"/>
</dbReference>
<gene>
    <name evidence="2" type="ORF">GYN08_20320</name>
</gene>
<reference evidence="2 3" key="1">
    <citation type="submission" date="2020-01" db="EMBL/GenBank/DDBJ databases">
        <title>Polyphasic characterisation and genomic insights into a novel alkali tolerant bacterium VR-M41.</title>
        <authorList>
            <person name="Vemuluri V.R."/>
        </authorList>
    </citation>
    <scope>NUCLEOTIDE SEQUENCE [LARGE SCALE GENOMIC DNA]</scope>
    <source>
        <strain evidence="2 3">VR-M41</strain>
    </source>
</reference>